<dbReference type="GO" id="GO:0006631">
    <property type="term" value="P:fatty acid metabolic process"/>
    <property type="evidence" value="ECO:0007669"/>
    <property type="project" value="UniProtKB-KW"/>
</dbReference>
<comment type="catalytic activity">
    <reaction evidence="1">
        <text>a 1-acyl-sn-glycero-3-phosphate + an acyl-CoA = a 1,2-diacyl-sn-glycero-3-phosphate + CoA</text>
        <dbReference type="Rhea" id="RHEA:19709"/>
        <dbReference type="ChEBI" id="CHEBI:57287"/>
        <dbReference type="ChEBI" id="CHEBI:57970"/>
        <dbReference type="ChEBI" id="CHEBI:58342"/>
        <dbReference type="ChEBI" id="CHEBI:58608"/>
        <dbReference type="EC" id="2.3.1.51"/>
    </reaction>
    <physiologicalReaction direction="left-to-right" evidence="1">
        <dbReference type="Rhea" id="RHEA:19710"/>
    </physiologicalReaction>
</comment>
<feature type="compositionally biased region" description="Polar residues" evidence="29">
    <location>
        <begin position="569"/>
        <end position="578"/>
    </location>
</feature>
<comment type="catalytic activity">
    <reaction evidence="2">
        <text>1-(9Z-octadecenoyl)-sn-glycero-3-phosphate + hexadecanoyl-CoA = 1-(9Z)-octadecenoyl-2-hexadecanoyl-sn-glycero-3-phosphate + CoA</text>
        <dbReference type="Rhea" id="RHEA:37143"/>
        <dbReference type="ChEBI" id="CHEBI:57287"/>
        <dbReference type="ChEBI" id="CHEBI:57379"/>
        <dbReference type="ChEBI" id="CHEBI:74544"/>
        <dbReference type="ChEBI" id="CHEBI:74551"/>
    </reaction>
    <physiologicalReaction direction="left-to-right" evidence="2">
        <dbReference type="Rhea" id="RHEA:37144"/>
    </physiologicalReaction>
</comment>
<dbReference type="KEGG" id="caua:113120228"/>
<comment type="catalytic activity">
    <reaction evidence="28">
        <text>1-(9Z-octadecenoyl)-sn-glycero-3-phosphate + (9Z)-octadecenoyl-CoA = 1,2-di-(9Z-octadecenoyl)-sn-glycero-3-phosphate + CoA</text>
        <dbReference type="Rhea" id="RHEA:37131"/>
        <dbReference type="ChEBI" id="CHEBI:57287"/>
        <dbReference type="ChEBI" id="CHEBI:57387"/>
        <dbReference type="ChEBI" id="CHEBI:74544"/>
        <dbReference type="ChEBI" id="CHEBI:74546"/>
    </reaction>
    <physiologicalReaction direction="left-to-right" evidence="28">
        <dbReference type="Rhea" id="RHEA:37132"/>
    </physiologicalReaction>
</comment>
<dbReference type="EC" id="2.3.1.51" evidence="6"/>
<evidence type="ECO:0000256" key="26">
    <source>
        <dbReference type="ARBA" id="ARBA00048632"/>
    </source>
</evidence>
<evidence type="ECO:0000256" key="3">
    <source>
        <dbReference type="ARBA" id="ARBA00004496"/>
    </source>
</evidence>
<dbReference type="FunFam" id="3.40.50.1820:FF:000019">
    <property type="entry name" value="1-acylglycerol-3-phosphate O-acyltransferase ABHD5"/>
    <property type="match status" value="1"/>
</dbReference>
<keyword evidence="32" id="KW-1185">Reference proteome</keyword>
<evidence type="ECO:0000256" key="15">
    <source>
        <dbReference type="ARBA" id="ARBA00023209"/>
    </source>
</evidence>
<comment type="catalytic activity">
    <reaction evidence="25">
        <text>eicosanoyl-CoA + 1-(9Z-octadecenoyl)-sn-glycero-3-phosphate = 1-(9Z)-octadecenoyl-2-eicosanoyl-sn-glycero-3-phosphate + CoA</text>
        <dbReference type="Rhea" id="RHEA:37451"/>
        <dbReference type="ChEBI" id="CHEBI:57287"/>
        <dbReference type="ChEBI" id="CHEBI:57380"/>
        <dbReference type="ChEBI" id="CHEBI:74544"/>
        <dbReference type="ChEBI" id="CHEBI:74937"/>
    </reaction>
    <physiologicalReaction direction="left-to-right" evidence="25">
        <dbReference type="Rhea" id="RHEA:37452"/>
    </physiologicalReaction>
</comment>
<evidence type="ECO:0000256" key="6">
    <source>
        <dbReference type="ARBA" id="ARBA00013211"/>
    </source>
</evidence>
<dbReference type="GO" id="GO:0005739">
    <property type="term" value="C:mitochondrion"/>
    <property type="evidence" value="ECO:0007669"/>
    <property type="project" value="TreeGrafter"/>
</dbReference>
<dbReference type="Gene3D" id="3.40.50.1820">
    <property type="entry name" value="alpha/beta hydrolase"/>
    <property type="match status" value="1"/>
</dbReference>
<name>A0A6P6RJR0_CARAU</name>
<comment type="function">
    <text evidence="22">Coenzyme A-dependent lysophosphatidic acid acyltransferase that catalyzes the transfer of an acyl group on a lysophosphatidic acid. Functions preferentially with 1-oleoyl-lysophosphatidic acid followed by 1-palmitoyl-lysophosphatidic acid, 1-stearoyl-lysophosphatidic acid and 1-arachidonoyl-lysophosphatidic acid as lipid acceptor. Functions preferentially with arachidonoyl-CoA followed by oleoyl-CoA as acyl group donors. Functions in phosphatidic acid biosynthesis. May regulate the cellular storage of triacylglycerol through activation of the phospholipase PNPLA2. Involved in keratinocyte differentiation. Regulates lipid droplet fusion.</text>
</comment>
<dbReference type="GO" id="GO:0003841">
    <property type="term" value="F:1-acylglycerol-3-phosphate O-acyltransferase activity"/>
    <property type="evidence" value="ECO:0007669"/>
    <property type="project" value="UniProtKB-EC"/>
</dbReference>
<dbReference type="AlphaFoldDB" id="A0A6P6RJR0"/>
<evidence type="ECO:0000256" key="18">
    <source>
        <dbReference type="ARBA" id="ARBA00036296"/>
    </source>
</evidence>
<evidence type="ECO:0000256" key="25">
    <source>
        <dbReference type="ARBA" id="ARBA00047849"/>
    </source>
</evidence>
<evidence type="ECO:0000256" key="24">
    <source>
        <dbReference type="ARBA" id="ARBA00047543"/>
    </source>
</evidence>
<comment type="catalytic activity">
    <reaction evidence="24">
        <text>1-octadecanoyl-sn-glycero-3-phosphate + (9Z)-octadecenoyl-CoA = 1-octadecanoyl-2-(9Z-octadecenoyl)-sn-glycero-3-phosphate + CoA</text>
        <dbReference type="Rhea" id="RHEA:37163"/>
        <dbReference type="ChEBI" id="CHEBI:57287"/>
        <dbReference type="ChEBI" id="CHEBI:57387"/>
        <dbReference type="ChEBI" id="CHEBI:74560"/>
        <dbReference type="ChEBI" id="CHEBI:74565"/>
    </reaction>
    <physiologicalReaction direction="left-to-right" evidence="24">
        <dbReference type="Rhea" id="RHEA:37164"/>
    </physiologicalReaction>
</comment>
<dbReference type="PANTHER" id="PTHR42886">
    <property type="entry name" value="RE40534P-RELATED"/>
    <property type="match status" value="1"/>
</dbReference>
<evidence type="ECO:0000256" key="9">
    <source>
        <dbReference type="ARBA" id="ARBA00022677"/>
    </source>
</evidence>
<dbReference type="GO" id="GO:0045132">
    <property type="term" value="P:meiotic chromosome segregation"/>
    <property type="evidence" value="ECO:0007669"/>
    <property type="project" value="InterPro"/>
</dbReference>
<feature type="region of interest" description="Disordered" evidence="29">
    <location>
        <begin position="151"/>
        <end position="189"/>
    </location>
</feature>
<dbReference type="GO" id="GO:0010898">
    <property type="term" value="P:positive regulation of triglyceride catabolic process"/>
    <property type="evidence" value="ECO:0007669"/>
    <property type="project" value="TreeGrafter"/>
</dbReference>
<comment type="catalytic activity">
    <reaction evidence="26">
        <text>1-(5Z,8Z,11Z,14Z-eicosatetraenoyl)-sn-glycero-3-phosphate + (9Z)-octadecenoyl-CoA = 1-(5Z,8Z,11Z,14Z)-eicosatetraenoyl-2-(9Z)-octadecenoyl-sn-glycero-3-phosphate + CoA</text>
        <dbReference type="Rhea" id="RHEA:37455"/>
        <dbReference type="ChEBI" id="CHEBI:57287"/>
        <dbReference type="ChEBI" id="CHEBI:57387"/>
        <dbReference type="ChEBI" id="CHEBI:74938"/>
        <dbReference type="ChEBI" id="CHEBI:74941"/>
    </reaction>
    <physiologicalReaction direction="left-to-right" evidence="26">
        <dbReference type="Rhea" id="RHEA:37456"/>
    </physiologicalReaction>
</comment>
<evidence type="ECO:0000256" key="11">
    <source>
        <dbReference type="ARBA" id="ARBA00022782"/>
    </source>
</evidence>
<comment type="similarity">
    <text evidence="5">Belongs to the shugoshin family.</text>
</comment>
<evidence type="ECO:0000256" key="29">
    <source>
        <dbReference type="SAM" id="MobiDB-lite"/>
    </source>
</evidence>
<sequence>MVRERVVQKKSFQQSLDDIKDKMKEKRNRRLASALAASHGLSKLKNKHTATVKPFVLKSVQVNNKALAVALQTEREKVRQAQGVILQLKKERQALIFHLLMLKRTLKDRKPAESAQVSPVETSPPHPISPKPVHVVETDIPDHLSAEPPFTAEAVPGCRSDRQVSLPPTVGTRRKRRSEVVRRRSSRFDSGRVEKFDTVDVKREDTIDNRQEMGLNTPLEEMCHEQEELNEEQAGQKTGPNCEFDLEISEVPSIQHSTPEPPQRPTRQPKKKPTQAAPRPKPERGRKPDRAPLKKPWENPKPRARSKSRDRSQSRVKGSLLPADRLNSSLGGNDTFDFDCEEAIHLTPFKAGTKAVEKPSPDAPDKEDEVLPSPVAMETNNSLSEDEQDEDDSPYIPKRRSRRARSPPPRRARSKRRSAQEARANQGKEKQDLVEIQYTEKRGPETEEIGLYLHDDLDPGLLLPHSPVCASPEKPSQSEPSQEICQAPPSVVSVESPIPITPGGEAELMMIDCPIFEFPKHPCSPSDQENEMPLVNRSRRKGGLVVRSFLGLGLSDVTNLSPAAHQKPMSAQNTPQSSSRKRRCTSTVNYKEPSISSKLRRGDKFTDTRFLRSPIFKQKPTSRRSSIKKMELYNESFVGCRCFLELLQLMLDDLVPLQREAKNRTDQEEFVLTQRRSWWISSWLPSWCPTSLSHLIKAENKILKPIKEKFTQGYVPISNGNYIWTLGFNERESSSGDQCHQVPLVLLHGFGGGVGLWVKNLPALALEGQPVFALDMLGFGRSSRPTFGSDAKDAEEQFVQALEDWRKAEGLEYMILVGHDLGGYVSAAYALKYPHRLKHLVLVEPWGFAARPNVQEHWVPIWIKVFGAAMNPFNPLGLLRLAGPLGPLLLQLLRSDFKQKYASVFADDTVADYIYHVNAQTASGETAFKNMTIPYAWPQHPMMDRVEMISPSLPMTFIYGSRSNIDGQSGKAIQEIRPNSQTEIIVIQGAGHYVFADQSEDFNQAVIKICNNVKHNGKDE</sequence>
<dbReference type="PANTHER" id="PTHR42886:SF34">
    <property type="entry name" value="1-ACYLGLYCEROL-3-PHOSPHATE O-ACYLTRANSFERASE ABHD5"/>
    <property type="match status" value="1"/>
</dbReference>
<dbReference type="Pfam" id="PF07557">
    <property type="entry name" value="Shugoshin_C"/>
    <property type="match status" value="1"/>
</dbReference>
<dbReference type="InterPro" id="IPR000639">
    <property type="entry name" value="Epox_hydrolase-like"/>
</dbReference>
<comment type="subcellular location">
    <subcellularLocation>
        <location evidence="3">Cytoplasm</location>
    </subcellularLocation>
    <subcellularLocation>
        <location evidence="4">Lipid droplet</location>
    </subcellularLocation>
</comment>
<evidence type="ECO:0000256" key="1">
    <source>
        <dbReference type="ARBA" id="ARBA00000300"/>
    </source>
</evidence>
<feature type="compositionally biased region" description="Basic and acidic residues" evidence="29">
    <location>
        <begin position="178"/>
        <end position="189"/>
    </location>
</feature>
<evidence type="ECO:0000259" key="30">
    <source>
        <dbReference type="Pfam" id="PF00561"/>
    </source>
</evidence>
<dbReference type="GO" id="GO:0055088">
    <property type="term" value="P:lipid homeostasis"/>
    <property type="evidence" value="ECO:0007669"/>
    <property type="project" value="TreeGrafter"/>
</dbReference>
<reference evidence="33" key="1">
    <citation type="submission" date="2025-08" db="UniProtKB">
        <authorList>
            <consortium name="RefSeq"/>
        </authorList>
    </citation>
    <scope>IDENTIFICATION</scope>
    <source>
        <strain evidence="33">Wakin</strain>
        <tissue evidence="33">Muscle</tissue>
    </source>
</reference>
<evidence type="ECO:0000256" key="4">
    <source>
        <dbReference type="ARBA" id="ARBA00004502"/>
    </source>
</evidence>
<feature type="compositionally biased region" description="Basic residues" evidence="29">
    <location>
        <begin position="397"/>
        <end position="417"/>
    </location>
</feature>
<comment type="similarity">
    <text evidence="19">Belongs to the peptidase S33 family. ABHD4/ABHD5 subfamily.</text>
</comment>
<evidence type="ECO:0000256" key="10">
    <source>
        <dbReference type="ARBA" id="ARBA00022679"/>
    </source>
</evidence>
<dbReference type="GO" id="GO:0005811">
    <property type="term" value="C:lipid droplet"/>
    <property type="evidence" value="ECO:0007669"/>
    <property type="project" value="UniProtKB-SubCell"/>
</dbReference>
<evidence type="ECO:0000256" key="22">
    <source>
        <dbReference type="ARBA" id="ARBA00045357"/>
    </source>
</evidence>
<feature type="compositionally biased region" description="Acidic residues" evidence="29">
    <location>
        <begin position="384"/>
        <end position="393"/>
    </location>
</feature>
<dbReference type="GeneID" id="113120228"/>
<gene>
    <name evidence="33" type="primary">LOC113120228</name>
</gene>
<comment type="catalytic activity">
    <reaction evidence="27">
        <text>1-(9Z-octadecenoyl)-sn-glycero-3-phosphate + (5Z,8Z,11Z,14Z)-eicosatetraenoyl-CoA = 1-(9Z)-octadecenoyl-2-(5Z,8Z,11Z,14Z)-eicosatetraenoyl-sn-glycero-3-phosphate + CoA</text>
        <dbReference type="Rhea" id="RHEA:37443"/>
        <dbReference type="ChEBI" id="CHEBI:57287"/>
        <dbReference type="ChEBI" id="CHEBI:57368"/>
        <dbReference type="ChEBI" id="CHEBI:74544"/>
        <dbReference type="ChEBI" id="CHEBI:74928"/>
    </reaction>
    <physiologicalReaction direction="left-to-right" evidence="27">
        <dbReference type="Rhea" id="RHEA:37444"/>
    </physiologicalReaction>
</comment>
<keyword evidence="16" id="KW-1208">Phospholipid metabolism</keyword>
<accession>A0A6P6RJR0</accession>
<keyword evidence="10" id="KW-0808">Transferase</keyword>
<dbReference type="InterPro" id="IPR011515">
    <property type="entry name" value="Shugoshin_C"/>
</dbReference>
<feature type="compositionally biased region" description="Basic and acidic residues" evidence="29">
    <location>
        <begin position="280"/>
        <end position="313"/>
    </location>
</feature>
<keyword evidence="7" id="KW-0963">Cytoplasm</keyword>
<dbReference type="GO" id="GO:0000775">
    <property type="term" value="C:chromosome, centromeric region"/>
    <property type="evidence" value="ECO:0007669"/>
    <property type="project" value="InterPro"/>
</dbReference>
<feature type="domain" description="AB hydrolase-1" evidence="30">
    <location>
        <begin position="743"/>
        <end position="997"/>
    </location>
</feature>
<dbReference type="RefSeq" id="XP_026145944.1">
    <property type="nucleotide sequence ID" value="XM_026290159.1"/>
</dbReference>
<dbReference type="GO" id="GO:0030154">
    <property type="term" value="P:cell differentiation"/>
    <property type="evidence" value="ECO:0007669"/>
    <property type="project" value="UniProtKB-KW"/>
</dbReference>
<evidence type="ECO:0000256" key="19">
    <source>
        <dbReference type="ARBA" id="ARBA00038097"/>
    </source>
</evidence>
<feature type="compositionally biased region" description="Basic and acidic residues" evidence="29">
    <location>
        <begin position="355"/>
        <end position="364"/>
    </location>
</feature>
<keyword evidence="9" id="KW-0551">Lipid droplet</keyword>
<comment type="catalytic activity">
    <reaction evidence="18">
        <text>1-(9Z-octadecenoyl)-sn-glycero-3-phosphate + octadecanoyl-CoA = 1-(9Z-octadecenoyl)-2-octadecanoyl-sn-glycero-3-phosphate + CoA</text>
        <dbReference type="Rhea" id="RHEA:37147"/>
        <dbReference type="ChEBI" id="CHEBI:57287"/>
        <dbReference type="ChEBI" id="CHEBI:57394"/>
        <dbReference type="ChEBI" id="CHEBI:74544"/>
        <dbReference type="ChEBI" id="CHEBI:74552"/>
    </reaction>
    <physiologicalReaction direction="left-to-right" evidence="18">
        <dbReference type="Rhea" id="RHEA:37148"/>
    </physiologicalReaction>
</comment>
<evidence type="ECO:0000256" key="16">
    <source>
        <dbReference type="ARBA" id="ARBA00023264"/>
    </source>
</evidence>
<evidence type="ECO:0000256" key="28">
    <source>
        <dbReference type="ARBA" id="ARBA00049561"/>
    </source>
</evidence>
<feature type="region of interest" description="Disordered" evidence="29">
    <location>
        <begin position="463"/>
        <end position="490"/>
    </location>
</feature>
<dbReference type="GO" id="GO:0006654">
    <property type="term" value="P:phosphatidic acid biosynthetic process"/>
    <property type="evidence" value="ECO:0007669"/>
    <property type="project" value="TreeGrafter"/>
</dbReference>
<feature type="domain" description="Shugoshin C-terminal" evidence="31">
    <location>
        <begin position="579"/>
        <end position="601"/>
    </location>
</feature>
<evidence type="ECO:0000256" key="7">
    <source>
        <dbReference type="ARBA" id="ARBA00022490"/>
    </source>
</evidence>
<keyword evidence="8" id="KW-0444">Lipid biosynthesis</keyword>
<feature type="compositionally biased region" description="Basic and acidic residues" evidence="29">
    <location>
        <begin position="426"/>
        <end position="440"/>
    </location>
</feature>
<evidence type="ECO:0000313" key="33">
    <source>
        <dbReference type="RefSeq" id="XP_026145944.1"/>
    </source>
</evidence>
<feature type="region of interest" description="Disordered" evidence="29">
    <location>
        <begin position="224"/>
        <end position="440"/>
    </location>
</feature>
<evidence type="ECO:0000256" key="2">
    <source>
        <dbReference type="ARBA" id="ARBA00000816"/>
    </source>
</evidence>
<evidence type="ECO:0000256" key="17">
    <source>
        <dbReference type="ARBA" id="ARBA00023315"/>
    </source>
</evidence>
<keyword evidence="12" id="KW-0159">Chromosome partition</keyword>
<dbReference type="Proteomes" id="UP000515129">
    <property type="component" value="Chromosome 19"/>
</dbReference>
<evidence type="ECO:0000256" key="27">
    <source>
        <dbReference type="ARBA" id="ARBA00048770"/>
    </source>
</evidence>
<dbReference type="PRINTS" id="PR00111">
    <property type="entry name" value="ABHYDROLASE"/>
</dbReference>
<evidence type="ECO:0000256" key="13">
    <source>
        <dbReference type="ARBA" id="ARBA00022832"/>
    </source>
</evidence>
<keyword evidence="15" id="KW-0594">Phospholipid biosynthesis</keyword>
<keyword evidence="14" id="KW-0443">Lipid metabolism</keyword>
<dbReference type="Pfam" id="PF00561">
    <property type="entry name" value="Abhydrolase_1"/>
    <property type="match status" value="1"/>
</dbReference>
<protein>
    <recommendedName>
        <fullName evidence="20">1-acylglycerol-3-phosphate O-acyltransferase ABHD5</fullName>
        <ecNumber evidence="6">2.3.1.51</ecNumber>
    </recommendedName>
    <alternativeName>
        <fullName evidence="21">Abhydrolase domain-containing protein 5</fullName>
    </alternativeName>
</protein>
<evidence type="ECO:0000313" key="32">
    <source>
        <dbReference type="Proteomes" id="UP000515129"/>
    </source>
</evidence>
<dbReference type="GO" id="GO:0010891">
    <property type="term" value="P:negative regulation of triglyceride storage"/>
    <property type="evidence" value="ECO:0007669"/>
    <property type="project" value="TreeGrafter"/>
</dbReference>
<evidence type="ECO:0000256" key="21">
    <source>
        <dbReference type="ARBA" id="ARBA00042413"/>
    </source>
</evidence>
<dbReference type="GO" id="GO:0052689">
    <property type="term" value="F:carboxylic ester hydrolase activity"/>
    <property type="evidence" value="ECO:0007669"/>
    <property type="project" value="TreeGrafter"/>
</dbReference>
<feature type="region of interest" description="Disordered" evidence="29">
    <location>
        <begin position="560"/>
        <end position="587"/>
    </location>
</feature>
<keyword evidence="11" id="KW-0221">Differentiation</keyword>
<dbReference type="GO" id="GO:0005634">
    <property type="term" value="C:nucleus"/>
    <property type="evidence" value="ECO:0007669"/>
    <property type="project" value="InterPro"/>
</dbReference>
<keyword evidence="13" id="KW-0276">Fatty acid metabolism</keyword>
<dbReference type="InterPro" id="IPR000073">
    <property type="entry name" value="AB_hydrolase_1"/>
</dbReference>
<dbReference type="InterPro" id="IPR029058">
    <property type="entry name" value="AB_hydrolase_fold"/>
</dbReference>
<evidence type="ECO:0000256" key="12">
    <source>
        <dbReference type="ARBA" id="ARBA00022829"/>
    </source>
</evidence>
<evidence type="ECO:0000259" key="31">
    <source>
        <dbReference type="Pfam" id="PF07557"/>
    </source>
</evidence>
<dbReference type="OrthoDB" id="9901374at2759"/>
<evidence type="ECO:0000256" key="20">
    <source>
        <dbReference type="ARBA" id="ARBA00040731"/>
    </source>
</evidence>
<evidence type="ECO:0000256" key="8">
    <source>
        <dbReference type="ARBA" id="ARBA00022516"/>
    </source>
</evidence>
<evidence type="ECO:0000256" key="14">
    <source>
        <dbReference type="ARBA" id="ARBA00023098"/>
    </source>
</evidence>
<proteinExistence type="inferred from homology"/>
<evidence type="ECO:0000256" key="23">
    <source>
        <dbReference type="ARBA" id="ARBA00047525"/>
    </source>
</evidence>
<feature type="region of interest" description="Disordered" evidence="29">
    <location>
        <begin position="108"/>
        <end position="131"/>
    </location>
</feature>
<dbReference type="SUPFAM" id="SSF53474">
    <property type="entry name" value="alpha/beta-Hydrolases"/>
    <property type="match status" value="1"/>
</dbReference>
<organism evidence="32 33">
    <name type="scientific">Carassius auratus</name>
    <name type="common">Goldfish</name>
    <dbReference type="NCBI Taxonomy" id="7957"/>
    <lineage>
        <taxon>Eukaryota</taxon>
        <taxon>Metazoa</taxon>
        <taxon>Chordata</taxon>
        <taxon>Craniata</taxon>
        <taxon>Vertebrata</taxon>
        <taxon>Euteleostomi</taxon>
        <taxon>Actinopterygii</taxon>
        <taxon>Neopterygii</taxon>
        <taxon>Teleostei</taxon>
        <taxon>Ostariophysi</taxon>
        <taxon>Cypriniformes</taxon>
        <taxon>Cyprinidae</taxon>
        <taxon>Cyprininae</taxon>
        <taxon>Carassius</taxon>
    </lineage>
</organism>
<keyword evidence="17" id="KW-0012">Acyltransferase</keyword>
<dbReference type="Gene3D" id="1.20.5.730">
    <property type="entry name" value="Single helix bin"/>
    <property type="match status" value="1"/>
</dbReference>
<comment type="catalytic activity">
    <reaction evidence="23">
        <text>1-hexadecanoyl-sn-glycero-3-phosphate + (9Z)-octadecenoyl-CoA = 1-hexadecanoyl-2-(9Z-octadecenoyl)-sn-glycero-3-phosphate + CoA</text>
        <dbReference type="Rhea" id="RHEA:33187"/>
        <dbReference type="ChEBI" id="CHEBI:57287"/>
        <dbReference type="ChEBI" id="CHEBI:57387"/>
        <dbReference type="ChEBI" id="CHEBI:57518"/>
        <dbReference type="ChEBI" id="CHEBI:64839"/>
    </reaction>
    <physiologicalReaction direction="left-to-right" evidence="23">
        <dbReference type="Rhea" id="RHEA:33188"/>
    </physiologicalReaction>
</comment>
<evidence type="ECO:0000256" key="5">
    <source>
        <dbReference type="ARBA" id="ARBA00010845"/>
    </source>
</evidence>
<dbReference type="PRINTS" id="PR00412">
    <property type="entry name" value="EPOXHYDRLASE"/>
</dbReference>